<dbReference type="InterPro" id="IPR004701">
    <property type="entry name" value="PTS_EIIA_man-typ"/>
</dbReference>
<evidence type="ECO:0000256" key="1">
    <source>
        <dbReference type="ARBA" id="ARBA00001113"/>
    </source>
</evidence>
<dbReference type="AlphaFoldDB" id="A0A457DDD1"/>
<dbReference type="Proteomes" id="UP000841146">
    <property type="component" value="Unassembled WGS sequence"/>
</dbReference>
<dbReference type="GO" id="GO:0016020">
    <property type="term" value="C:membrane"/>
    <property type="evidence" value="ECO:0007669"/>
    <property type="project" value="InterPro"/>
</dbReference>
<dbReference type="PROSITE" id="PS51096">
    <property type="entry name" value="PTS_EIIA_TYPE_4"/>
    <property type="match status" value="1"/>
</dbReference>
<dbReference type="NCBIfam" id="TIGR02364">
    <property type="entry name" value="dha_pts"/>
    <property type="match status" value="1"/>
</dbReference>
<dbReference type="InterPro" id="IPR039643">
    <property type="entry name" value="DhaM"/>
</dbReference>
<evidence type="ECO:0000259" key="6">
    <source>
        <dbReference type="PROSITE" id="PS51096"/>
    </source>
</evidence>
<dbReference type="GO" id="GO:0019563">
    <property type="term" value="P:glycerol catabolic process"/>
    <property type="evidence" value="ECO:0007669"/>
    <property type="project" value="InterPro"/>
</dbReference>
<organism evidence="7 11">
    <name type="scientific">Listeria monocytogenes</name>
    <dbReference type="NCBI Taxonomy" id="1639"/>
    <lineage>
        <taxon>Bacteria</taxon>
        <taxon>Bacillati</taxon>
        <taxon>Bacillota</taxon>
        <taxon>Bacilli</taxon>
        <taxon>Bacillales</taxon>
        <taxon>Listeriaceae</taxon>
        <taxon>Listeria</taxon>
    </lineage>
</organism>
<comment type="catalytic activity">
    <reaction evidence="1">
        <text>dihydroxyacetone + phosphoenolpyruvate = dihydroxyacetone phosphate + pyruvate</text>
        <dbReference type="Rhea" id="RHEA:18381"/>
        <dbReference type="ChEBI" id="CHEBI:15361"/>
        <dbReference type="ChEBI" id="CHEBI:16016"/>
        <dbReference type="ChEBI" id="CHEBI:57642"/>
        <dbReference type="ChEBI" id="CHEBI:58702"/>
        <dbReference type="EC" id="2.7.1.121"/>
    </reaction>
</comment>
<dbReference type="Proteomes" id="UP000842809">
    <property type="component" value="Unassembled WGS sequence"/>
</dbReference>
<dbReference type="EMBL" id="DAAJFY010000018">
    <property type="protein sequence ID" value="HAC0276736.1"/>
    <property type="molecule type" value="Genomic_DNA"/>
</dbReference>
<comment type="function">
    <text evidence="2">Component of the dihydroxyacetone kinase complex, which is responsible for the phosphoenolpyruvate (PEP)-dependent phosphorylation of dihydroxyacetone. DhaM serves as the phosphoryl donor. Is phosphorylated by phosphoenolpyruvate in an EI- and HPr-dependent reaction, and a phosphorelay system on histidine residues finally leads to phosphoryl transfer to DhaL and dihydroxyacetone.</text>
</comment>
<reference evidence="7 11" key="2">
    <citation type="submission" date="2019-02" db="EMBL/GenBank/DDBJ databases">
        <authorList>
            <consortium name="GenomeTrakr: Next Generation Sequencing Network for Food Pathogen Tracability"/>
        </authorList>
    </citation>
    <scope>NUCLEOTIDE SEQUENCE [LARGE SCALE GENOMIC DNA]</scope>
    <source>
        <strain evidence="7 11">FSIS31901579</strain>
    </source>
</reference>
<dbReference type="Pfam" id="PF03610">
    <property type="entry name" value="EIIA-man"/>
    <property type="match status" value="1"/>
</dbReference>
<reference evidence="8" key="3">
    <citation type="submission" date="2020-01" db="EMBL/GenBank/DDBJ databases">
        <authorList>
            <consortium name="NCBI Pathogen Detection Project"/>
        </authorList>
    </citation>
    <scope>NUCLEOTIDE SEQUENCE</scope>
    <source>
        <strain evidence="8">CFIAFB20100120</strain>
        <strain evidence="10">CFIAFB20170037</strain>
        <strain evidence="9">CFIAFB20170045</strain>
    </source>
</reference>
<evidence type="ECO:0000256" key="5">
    <source>
        <dbReference type="ARBA" id="ARBA00046577"/>
    </source>
</evidence>
<protein>
    <recommendedName>
        <fullName evidence="3">phosphoenolpyruvate--glycerone phosphotransferase</fullName>
        <ecNumber evidence="3">2.7.1.121</ecNumber>
    </recommendedName>
</protein>
<dbReference type="Gene3D" id="3.40.50.510">
    <property type="entry name" value="Phosphotransferase system, mannose-type IIA component"/>
    <property type="match status" value="1"/>
</dbReference>
<sequence length="124" mass="13654">MMTTGIIIVSHVYEIAKGINRLLQEVASDVNIEVVGGISEVEIGTSFDNILQLIEQHPSDNLLAFYDLGSAKMNLEMARELSEKSITIYDVPIVEGSYTAAALLQANVANNVIEQQLKELYINK</sequence>
<dbReference type="InterPro" id="IPR012844">
    <property type="entry name" value="DhaM_N"/>
</dbReference>
<dbReference type="RefSeq" id="WP_069027568.1">
    <property type="nucleotide sequence ID" value="NZ_CP168912.1"/>
</dbReference>
<dbReference type="GO" id="GO:0047324">
    <property type="term" value="F:phosphoenolpyruvate-glycerone phosphotransferase activity"/>
    <property type="evidence" value="ECO:0007669"/>
    <property type="project" value="UniProtKB-EC"/>
</dbReference>
<evidence type="ECO:0000313" key="7">
    <source>
        <dbReference type="EMBL" id="EAD5775746.1"/>
    </source>
</evidence>
<dbReference type="PANTHER" id="PTHR38594:SF1">
    <property type="entry name" value="PEP-DEPENDENT DIHYDROXYACETONE KINASE, PHOSPHORYL DONOR SUBUNIT DHAM"/>
    <property type="match status" value="1"/>
</dbReference>
<dbReference type="EMBL" id="DAAJCS010000013">
    <property type="protein sequence ID" value="HAC0014158.1"/>
    <property type="molecule type" value="Genomic_DNA"/>
</dbReference>
<proteinExistence type="predicted"/>
<evidence type="ECO:0000313" key="10">
    <source>
        <dbReference type="EMBL" id="HAC0276736.1"/>
    </source>
</evidence>
<evidence type="ECO:0000313" key="11">
    <source>
        <dbReference type="Proteomes" id="UP000376505"/>
    </source>
</evidence>
<dbReference type="EMBL" id="DAAIJL010000018">
    <property type="protein sequence ID" value="HAB8558481.1"/>
    <property type="molecule type" value="Genomic_DNA"/>
</dbReference>
<dbReference type="InterPro" id="IPR036662">
    <property type="entry name" value="PTS_EIIA_man-typ_sf"/>
</dbReference>
<feature type="domain" description="PTS EIIA type-4" evidence="6">
    <location>
        <begin position="3"/>
        <end position="124"/>
    </location>
</feature>
<evidence type="ECO:0000256" key="4">
    <source>
        <dbReference type="ARBA" id="ARBA00022679"/>
    </source>
</evidence>
<dbReference type="SUPFAM" id="SSF53062">
    <property type="entry name" value="PTS system fructose IIA component-like"/>
    <property type="match status" value="1"/>
</dbReference>
<keyword evidence="7" id="KW-0418">Kinase</keyword>
<keyword evidence="4 7" id="KW-0808">Transferase</keyword>
<dbReference type="GO" id="GO:0009401">
    <property type="term" value="P:phosphoenolpyruvate-dependent sugar phosphotransferase system"/>
    <property type="evidence" value="ECO:0007669"/>
    <property type="project" value="InterPro"/>
</dbReference>
<dbReference type="Proteomes" id="UP000844415">
    <property type="component" value="Unassembled WGS sequence"/>
</dbReference>
<gene>
    <name evidence="7" type="primary">dhaM</name>
    <name evidence="7" type="ORF">EXZ73_15855</name>
    <name evidence="8" type="ORF">GYS09_14435</name>
    <name evidence="9" type="ORF">GYX23_14295</name>
    <name evidence="10" type="ORF">GYY14_15335</name>
</gene>
<dbReference type="Proteomes" id="UP000376505">
    <property type="component" value="Unassembled WGS sequence"/>
</dbReference>
<evidence type="ECO:0000313" key="13">
    <source>
        <dbReference type="Proteomes" id="UP000844415"/>
    </source>
</evidence>
<accession>A0A457DDD1</accession>
<dbReference type="PANTHER" id="PTHR38594">
    <property type="entry name" value="PEP-DEPENDENT DIHYDROXYACETONE KINASE, PHOSPHORYL DONOR SUBUNIT DHAM"/>
    <property type="match status" value="1"/>
</dbReference>
<dbReference type="EC" id="2.7.1.121" evidence="3"/>
<evidence type="ECO:0000313" key="9">
    <source>
        <dbReference type="EMBL" id="HAC0014158.1"/>
    </source>
</evidence>
<reference evidence="12 13" key="1">
    <citation type="journal article" date="2018" name="Genome Biol.">
        <title>SKESA: strategic k-mer extension for scrupulous assemblies.</title>
        <authorList>
            <person name="Souvorov A."/>
            <person name="Agarwala R."/>
            <person name="Lipman D.J."/>
        </authorList>
    </citation>
    <scope>NUCLEOTIDE SEQUENCE [LARGE SCALE GENOMIC DNA]</scope>
    <source>
        <strain evidence="8 13">CFIAFB20100120</strain>
        <strain evidence="10">CFIAFB20170037</strain>
        <strain evidence="9 12">CFIAFB20170045</strain>
    </source>
</reference>
<evidence type="ECO:0000313" key="12">
    <source>
        <dbReference type="Proteomes" id="UP000841146"/>
    </source>
</evidence>
<dbReference type="EMBL" id="AAANYN010000051">
    <property type="protein sequence ID" value="EAD5775746.1"/>
    <property type="molecule type" value="Genomic_DNA"/>
</dbReference>
<evidence type="ECO:0000256" key="2">
    <source>
        <dbReference type="ARBA" id="ARBA00002788"/>
    </source>
</evidence>
<name>A0A457DDD1_LISMN</name>
<comment type="subunit">
    <text evidence="5">Homodimer. The dihydroxyacetone kinase complex is composed of a homodimer of DhaM, a homodimer of DhaK and the subunit DhaL.</text>
</comment>
<comment type="caution">
    <text evidence="7">The sequence shown here is derived from an EMBL/GenBank/DDBJ whole genome shotgun (WGS) entry which is preliminary data.</text>
</comment>
<evidence type="ECO:0000256" key="3">
    <source>
        <dbReference type="ARBA" id="ARBA00012095"/>
    </source>
</evidence>
<evidence type="ECO:0000313" key="8">
    <source>
        <dbReference type="EMBL" id="HAB8558481.1"/>
    </source>
</evidence>